<evidence type="ECO:0000313" key="1">
    <source>
        <dbReference type="EMBL" id="MEV8465706.1"/>
    </source>
</evidence>
<keyword evidence="1" id="KW-0456">Lyase</keyword>
<accession>A0ABV3L2C5</accession>
<name>A0ABV3L2C5_9RHOB</name>
<dbReference type="RefSeq" id="WP_366191344.1">
    <property type="nucleotide sequence ID" value="NZ_JBFBVU010000002.1"/>
</dbReference>
<dbReference type="EMBL" id="JBFBVU010000002">
    <property type="protein sequence ID" value="MEV8465706.1"/>
    <property type="molecule type" value="Genomic_DNA"/>
</dbReference>
<comment type="caution">
    <text evidence="1">The sequence shown here is derived from an EMBL/GenBank/DDBJ whole genome shotgun (WGS) entry which is preliminary data.</text>
</comment>
<organism evidence="1 2">
    <name type="scientific">Meridianimarinicoccus marinus</name>
    <dbReference type="NCBI Taxonomy" id="3231483"/>
    <lineage>
        <taxon>Bacteria</taxon>
        <taxon>Pseudomonadati</taxon>
        <taxon>Pseudomonadota</taxon>
        <taxon>Alphaproteobacteria</taxon>
        <taxon>Rhodobacterales</taxon>
        <taxon>Paracoccaceae</taxon>
        <taxon>Meridianimarinicoccus</taxon>
    </lineage>
</organism>
<dbReference type="GO" id="GO:0016829">
    <property type="term" value="F:lyase activity"/>
    <property type="evidence" value="ECO:0007669"/>
    <property type="project" value="UniProtKB-KW"/>
</dbReference>
<protein>
    <submittedName>
        <fullName evidence="1">Argininosuccinate lyase</fullName>
    </submittedName>
</protein>
<dbReference type="Proteomes" id="UP001553161">
    <property type="component" value="Unassembled WGS sequence"/>
</dbReference>
<gene>
    <name evidence="1" type="ORF">AB0T83_02785</name>
</gene>
<dbReference type="PROSITE" id="PS51257">
    <property type="entry name" value="PROKAR_LIPOPROTEIN"/>
    <property type="match status" value="1"/>
</dbReference>
<sequence>MIRLATAFGLALLLTGCGLEGPPVAPQPKERPATGVKVTGDARMGVVWR</sequence>
<reference evidence="1 2" key="1">
    <citation type="submission" date="2024-07" db="EMBL/GenBank/DDBJ databases">
        <authorList>
            <person name="Kang M."/>
        </authorList>
    </citation>
    <scope>NUCLEOTIDE SEQUENCE [LARGE SCALE GENOMIC DNA]</scope>
    <source>
        <strain evidence="1 2">DFM31</strain>
    </source>
</reference>
<evidence type="ECO:0000313" key="2">
    <source>
        <dbReference type="Proteomes" id="UP001553161"/>
    </source>
</evidence>
<proteinExistence type="predicted"/>
<keyword evidence="2" id="KW-1185">Reference proteome</keyword>